<comment type="caution">
    <text evidence="9">The sequence shown here is derived from an EMBL/GenBank/DDBJ whole genome shotgun (WGS) entry which is preliminary data.</text>
</comment>
<reference evidence="9 10" key="1">
    <citation type="submission" date="2020-07" db="EMBL/GenBank/DDBJ databases">
        <title>Comparative genomics of pyrophilous fungi reveals a link between fire events and developmental genes.</title>
        <authorList>
            <consortium name="DOE Joint Genome Institute"/>
            <person name="Steindorff A.S."/>
            <person name="Carver A."/>
            <person name="Calhoun S."/>
            <person name="Stillman K."/>
            <person name="Liu H."/>
            <person name="Lipzen A."/>
            <person name="Pangilinan J."/>
            <person name="Labutti K."/>
            <person name="Bruns T.D."/>
            <person name="Grigoriev I.V."/>
        </authorList>
    </citation>
    <scope>NUCLEOTIDE SEQUENCE [LARGE SCALE GENOMIC DNA]</scope>
    <source>
        <strain evidence="9 10">CBS 144469</strain>
    </source>
</reference>
<keyword evidence="5 8" id="KW-0812">Transmembrane</keyword>
<dbReference type="PANTHER" id="PTHR31686:SF1">
    <property type="entry name" value="SULFITE EFFLUX PUMP SSU1"/>
    <property type="match status" value="1"/>
</dbReference>
<dbReference type="InterPro" id="IPR051629">
    <property type="entry name" value="Sulfite_efflux_TDT"/>
</dbReference>
<proteinExistence type="inferred from homology"/>
<evidence type="ECO:0000256" key="1">
    <source>
        <dbReference type="ARBA" id="ARBA00004651"/>
    </source>
</evidence>
<feature type="transmembrane region" description="Helical" evidence="8">
    <location>
        <begin position="20"/>
        <end position="50"/>
    </location>
</feature>
<evidence type="ECO:0000256" key="2">
    <source>
        <dbReference type="ARBA" id="ARBA00008566"/>
    </source>
</evidence>
<feature type="transmembrane region" description="Helical" evidence="8">
    <location>
        <begin position="251"/>
        <end position="279"/>
    </location>
</feature>
<protein>
    <submittedName>
        <fullName evidence="9">Voltage-dependent anion channel-domain-containing protein</fullName>
    </submittedName>
</protein>
<evidence type="ECO:0000313" key="10">
    <source>
        <dbReference type="Proteomes" id="UP000521943"/>
    </source>
</evidence>
<dbReference type="EMBL" id="JACGCI010000010">
    <property type="protein sequence ID" value="KAF6761301.1"/>
    <property type="molecule type" value="Genomic_DNA"/>
</dbReference>
<keyword evidence="3" id="KW-0813">Transport</keyword>
<comment type="similarity">
    <text evidence="2">Belongs to the tellurite-resistance/dicarboxylate transporter (TDT) family.</text>
</comment>
<comment type="subcellular location">
    <subcellularLocation>
        <location evidence="1">Cell membrane</location>
        <topology evidence="1">Multi-pass membrane protein</topology>
    </subcellularLocation>
</comment>
<dbReference type="PANTHER" id="PTHR31686">
    <property type="match status" value="1"/>
</dbReference>
<dbReference type="InterPro" id="IPR038665">
    <property type="entry name" value="Voltage-dep_anion_channel_sf"/>
</dbReference>
<name>A0A8H6MDQ0_9AGAR</name>
<evidence type="ECO:0000256" key="8">
    <source>
        <dbReference type="SAM" id="Phobius"/>
    </source>
</evidence>
<dbReference type="GO" id="GO:0000319">
    <property type="term" value="F:sulfite transmembrane transporter activity"/>
    <property type="evidence" value="ECO:0007669"/>
    <property type="project" value="TreeGrafter"/>
</dbReference>
<keyword evidence="7 8" id="KW-0472">Membrane</keyword>
<dbReference type="AlphaFoldDB" id="A0A8H6MDQ0"/>
<sequence length="387" mass="40604">MGTGSVSTLAGRFYFGRGSVALEVICLAFFFLNLGMYIIFIVTTIIRYWLFPHLFSEMLFDPGEALFIGAFPIGTANLIDSALIMNQTYHFGGKGFMYSLWAFWWFDLGVSYLTAFEMIYVMMSTRHHLISETTSLWVLPVIPLIAASATGGNISQALVPLSTTLALLTVTFSLASFMIGMSLTLMMITLFLTRLLLRGPPPPRVVVAGFIIASPFGQGGVSLLANGRALSILFPEYLTGTFPRIELAGQIFYALCMAGAFGLWSMGVCWILISVFTILSGSCSFFGPCGHICCGECLFTAVKTGIARNAPFAAIHGGGGGGFAANFGAMLGAARGGLGGVGGAGGGGAGGGGGSGALCPVCREEIRGWDGRGGGVIGLKVKSVISI</sequence>
<gene>
    <name evidence="9" type="ORF">DFP72DRAFT_1090337</name>
</gene>
<keyword evidence="10" id="KW-1185">Reference proteome</keyword>
<evidence type="ECO:0000256" key="6">
    <source>
        <dbReference type="ARBA" id="ARBA00022989"/>
    </source>
</evidence>
<feature type="transmembrane region" description="Helical" evidence="8">
    <location>
        <begin position="205"/>
        <end position="225"/>
    </location>
</feature>
<evidence type="ECO:0000313" key="9">
    <source>
        <dbReference type="EMBL" id="KAF6761301.1"/>
    </source>
</evidence>
<evidence type="ECO:0000256" key="5">
    <source>
        <dbReference type="ARBA" id="ARBA00022692"/>
    </source>
</evidence>
<evidence type="ECO:0000256" key="4">
    <source>
        <dbReference type="ARBA" id="ARBA00022475"/>
    </source>
</evidence>
<dbReference type="Pfam" id="PF03595">
    <property type="entry name" value="SLAC1"/>
    <property type="match status" value="1"/>
</dbReference>
<accession>A0A8H6MDQ0</accession>
<dbReference type="Gene3D" id="1.50.10.150">
    <property type="entry name" value="Voltage-dependent anion channel"/>
    <property type="match status" value="1"/>
</dbReference>
<evidence type="ECO:0000256" key="3">
    <source>
        <dbReference type="ARBA" id="ARBA00022448"/>
    </source>
</evidence>
<dbReference type="InterPro" id="IPR004695">
    <property type="entry name" value="SLAC1/Mae1/Ssu1/TehA"/>
</dbReference>
<dbReference type="OrthoDB" id="1099at2759"/>
<organism evidence="9 10">
    <name type="scientific">Ephemerocybe angulata</name>
    <dbReference type="NCBI Taxonomy" id="980116"/>
    <lineage>
        <taxon>Eukaryota</taxon>
        <taxon>Fungi</taxon>
        <taxon>Dikarya</taxon>
        <taxon>Basidiomycota</taxon>
        <taxon>Agaricomycotina</taxon>
        <taxon>Agaricomycetes</taxon>
        <taxon>Agaricomycetidae</taxon>
        <taxon>Agaricales</taxon>
        <taxon>Agaricineae</taxon>
        <taxon>Psathyrellaceae</taxon>
        <taxon>Ephemerocybe</taxon>
    </lineage>
</organism>
<feature type="transmembrane region" description="Helical" evidence="8">
    <location>
        <begin position="165"/>
        <end position="193"/>
    </location>
</feature>
<keyword evidence="4" id="KW-1003">Cell membrane</keyword>
<dbReference type="Proteomes" id="UP000521943">
    <property type="component" value="Unassembled WGS sequence"/>
</dbReference>
<dbReference type="GO" id="GO:0005886">
    <property type="term" value="C:plasma membrane"/>
    <property type="evidence" value="ECO:0007669"/>
    <property type="project" value="UniProtKB-SubCell"/>
</dbReference>
<keyword evidence="6 8" id="KW-1133">Transmembrane helix</keyword>
<feature type="transmembrane region" description="Helical" evidence="8">
    <location>
        <begin position="135"/>
        <end position="159"/>
    </location>
</feature>
<feature type="transmembrane region" description="Helical" evidence="8">
    <location>
        <begin position="102"/>
        <end position="123"/>
    </location>
</feature>
<evidence type="ECO:0000256" key="7">
    <source>
        <dbReference type="ARBA" id="ARBA00023136"/>
    </source>
</evidence>